<dbReference type="SUPFAM" id="SSF52833">
    <property type="entry name" value="Thioredoxin-like"/>
    <property type="match status" value="1"/>
</dbReference>
<dbReference type="Proteomes" id="UP000194309">
    <property type="component" value="Chromosome"/>
</dbReference>
<dbReference type="OrthoDB" id="9790194at2"/>
<evidence type="ECO:0000313" key="3">
    <source>
        <dbReference type="Proteomes" id="UP000194309"/>
    </source>
</evidence>
<dbReference type="InterPro" id="IPR003782">
    <property type="entry name" value="SCO1/SenC"/>
</dbReference>
<dbReference type="EMBL" id="CP018788">
    <property type="protein sequence ID" value="ARQ98887.1"/>
    <property type="molecule type" value="Genomic_DNA"/>
</dbReference>
<dbReference type="Pfam" id="PF02630">
    <property type="entry name" value="SCO1-SenC"/>
    <property type="match status" value="1"/>
</dbReference>
<gene>
    <name evidence="2" type="ORF">CIGN_0590</name>
</gene>
<keyword evidence="3" id="KW-1185">Reference proteome</keyword>
<evidence type="ECO:0000313" key="2">
    <source>
        <dbReference type="EMBL" id="ARQ98887.1"/>
    </source>
</evidence>
<dbReference type="PANTHER" id="PTHR12151">
    <property type="entry name" value="ELECTRON TRANSPORT PROTIN SCO1/SENC FAMILY MEMBER"/>
    <property type="match status" value="1"/>
</dbReference>
<sequence>MKRLIYAILLIILAFGAYNLVDNRLKIAKYDFDANSTLGNVNITSFKDEYKILYFGYTFCPDICPSTLTILSSVIDEMKLNNDIKILFVTLDLQRDKEKECDEFAKYFYSNSVCLKMKDDELKKVVKNYNAKYAIVNLQNSAMDYSVAHSSSVYLFKRNGKFYKEISNLTKDEIKKEILELTKD</sequence>
<accession>A0A381D850</accession>
<comment type="similarity">
    <text evidence="1">Belongs to the SCO1/2 family.</text>
</comment>
<dbReference type="CDD" id="cd02968">
    <property type="entry name" value="SCO"/>
    <property type="match status" value="1"/>
</dbReference>
<dbReference type="InterPro" id="IPR036249">
    <property type="entry name" value="Thioredoxin-like_sf"/>
</dbReference>
<protein>
    <submittedName>
        <fullName evidence="2">Cytochrome oxidase biogenesis protein, Sco1/SenC/PrrC family</fullName>
    </submittedName>
</protein>
<reference evidence="2 3" key="1">
    <citation type="journal article" date="2017" name="Genome Biol. Evol.">
        <title>Comparative Genomic Analysis Identifies a Campylobacter Clade Deficient in Selenium Metabolism.</title>
        <authorList>
            <person name="Miller W.G."/>
            <person name="Yee E."/>
            <person name="Lopes B.S."/>
            <person name="Chapman M.H."/>
            <person name="Huynh S."/>
            <person name="Bono J.L."/>
            <person name="Parker C.T."/>
            <person name="Strachan N.J.C."/>
            <person name="Forbes K.J."/>
        </authorList>
    </citation>
    <scope>NUCLEOTIDE SEQUENCE [LARGE SCALE GENOMIC DNA]</scope>
    <source>
        <strain evidence="2 3">NCTC 13003</strain>
    </source>
</reference>
<dbReference type="AlphaFoldDB" id="A0A1X9SRM0"/>
<dbReference type="KEGG" id="cdev:CIGN_0590"/>
<dbReference type="STRING" id="1660064.CIGN_0590"/>
<evidence type="ECO:0000256" key="1">
    <source>
        <dbReference type="ARBA" id="ARBA00010996"/>
    </source>
</evidence>
<organism evidence="2 3">
    <name type="scientific">Campylobacter devanensis</name>
    <dbReference type="NCBI Taxonomy" id="3161138"/>
    <lineage>
        <taxon>Bacteria</taxon>
        <taxon>Pseudomonadati</taxon>
        <taxon>Campylobacterota</taxon>
        <taxon>Epsilonproteobacteria</taxon>
        <taxon>Campylobacterales</taxon>
        <taxon>Campylobacteraceae</taxon>
        <taxon>Campylobacter</taxon>
    </lineage>
</organism>
<dbReference type="Gene3D" id="3.40.30.10">
    <property type="entry name" value="Glutaredoxin"/>
    <property type="match status" value="1"/>
</dbReference>
<dbReference type="PANTHER" id="PTHR12151:SF25">
    <property type="entry name" value="LINALOOL DEHYDRATASE_ISOMERASE DOMAIN-CONTAINING PROTEIN"/>
    <property type="match status" value="1"/>
</dbReference>
<accession>A0A1X9SRM0</accession>
<name>A0A1X9SRM0_9BACT</name>
<proteinExistence type="inferred from homology"/>